<dbReference type="Proteomes" id="UP000249299">
    <property type="component" value="Unassembled WGS sequence"/>
</dbReference>
<organism evidence="2 3">
    <name type="scientific">Rhodobium orientis</name>
    <dbReference type="NCBI Taxonomy" id="34017"/>
    <lineage>
        <taxon>Bacteria</taxon>
        <taxon>Pseudomonadati</taxon>
        <taxon>Pseudomonadota</taxon>
        <taxon>Alphaproteobacteria</taxon>
        <taxon>Hyphomicrobiales</taxon>
        <taxon>Rhodobiaceae</taxon>
        <taxon>Rhodobium</taxon>
    </lineage>
</organism>
<gene>
    <name evidence="2" type="ORF">CH339_19465</name>
</gene>
<name>A0A327JJZ0_9HYPH</name>
<reference evidence="2 3" key="1">
    <citation type="submission" date="2017-07" db="EMBL/GenBank/DDBJ databases">
        <title>Draft Genome Sequences of Select Purple Nonsulfur Bacteria.</title>
        <authorList>
            <person name="Lasarre B."/>
            <person name="Mckinlay J.B."/>
        </authorList>
    </citation>
    <scope>NUCLEOTIDE SEQUENCE [LARGE SCALE GENOMIC DNA]</scope>
    <source>
        <strain evidence="2 3">DSM 11290</strain>
    </source>
</reference>
<evidence type="ECO:0000313" key="3">
    <source>
        <dbReference type="Proteomes" id="UP000249299"/>
    </source>
</evidence>
<protein>
    <recommendedName>
        <fullName evidence="4">Uracil-DNA glycosylase</fullName>
    </recommendedName>
</protein>
<keyword evidence="3" id="KW-1185">Reference proteome</keyword>
<feature type="region of interest" description="Disordered" evidence="1">
    <location>
        <begin position="46"/>
        <end position="73"/>
    </location>
</feature>
<dbReference type="AlphaFoldDB" id="A0A327JJZ0"/>
<sequence>MSEDDTGIAGEEGIGRDELTALLEFYAASGVDAVLADDPVDRFAESRQKALPAGVAERPAHPQAAAPQTRPAP</sequence>
<feature type="non-terminal residue" evidence="2">
    <location>
        <position position="73"/>
    </location>
</feature>
<evidence type="ECO:0000256" key="1">
    <source>
        <dbReference type="SAM" id="MobiDB-lite"/>
    </source>
</evidence>
<comment type="caution">
    <text evidence="2">The sequence shown here is derived from an EMBL/GenBank/DDBJ whole genome shotgun (WGS) entry which is preliminary data.</text>
</comment>
<evidence type="ECO:0000313" key="2">
    <source>
        <dbReference type="EMBL" id="RAI25122.1"/>
    </source>
</evidence>
<dbReference type="EMBL" id="NPEV01000055">
    <property type="protein sequence ID" value="RAI25122.1"/>
    <property type="molecule type" value="Genomic_DNA"/>
</dbReference>
<feature type="compositionally biased region" description="Low complexity" evidence="1">
    <location>
        <begin position="61"/>
        <end position="73"/>
    </location>
</feature>
<evidence type="ECO:0008006" key="4">
    <source>
        <dbReference type="Google" id="ProtNLM"/>
    </source>
</evidence>
<accession>A0A327JJZ0</accession>
<proteinExistence type="predicted"/>